<evidence type="ECO:0000313" key="3">
    <source>
        <dbReference type="EMBL" id="GGM53518.1"/>
    </source>
</evidence>
<evidence type="ECO:0000313" key="4">
    <source>
        <dbReference type="Proteomes" id="UP000656367"/>
    </source>
</evidence>
<name>A0A830FXE0_HALAR</name>
<feature type="region of interest" description="Disordered" evidence="1">
    <location>
        <begin position="42"/>
        <end position="78"/>
    </location>
</feature>
<reference evidence="3" key="2">
    <citation type="submission" date="2020-09" db="EMBL/GenBank/DDBJ databases">
        <authorList>
            <person name="Sun Q."/>
            <person name="Ohkuma M."/>
        </authorList>
    </citation>
    <scope>NUCLEOTIDE SEQUENCE</scope>
    <source>
        <strain evidence="3">JCM 15759</strain>
    </source>
</reference>
<protein>
    <recommendedName>
        <fullName evidence="2">DUF6788 domain-containing protein</fullName>
    </recommendedName>
</protein>
<evidence type="ECO:0000259" key="2">
    <source>
        <dbReference type="Pfam" id="PF20586"/>
    </source>
</evidence>
<accession>A0A830FXE0</accession>
<sequence>MLVNVMPAEPTPPTTLPSSIGGECTSLSVDQLRDLAKYAESLAEYREQESQPEAEDESSGGESDDRPDGVPAGASVTVKEINDNRYRYWQWRDGNKIKSKYIGPANPDD</sequence>
<dbReference type="EMBL" id="BMON01000021">
    <property type="protein sequence ID" value="GGM53518.1"/>
    <property type="molecule type" value="Genomic_DNA"/>
</dbReference>
<dbReference type="InterPro" id="IPR046738">
    <property type="entry name" value="DUF6788"/>
</dbReference>
<dbReference type="Proteomes" id="UP000656367">
    <property type="component" value="Unassembled WGS sequence"/>
</dbReference>
<feature type="domain" description="DUF6788" evidence="2">
    <location>
        <begin position="77"/>
        <end position="108"/>
    </location>
</feature>
<feature type="compositionally biased region" description="Acidic residues" evidence="1">
    <location>
        <begin position="50"/>
        <end position="59"/>
    </location>
</feature>
<comment type="caution">
    <text evidence="3">The sequence shown here is derived from an EMBL/GenBank/DDBJ whole genome shotgun (WGS) entry which is preliminary data.</text>
</comment>
<dbReference type="AlphaFoldDB" id="A0A830FXE0"/>
<reference evidence="3" key="1">
    <citation type="journal article" date="2014" name="Int. J. Syst. Evol. Microbiol.">
        <title>Complete genome sequence of Corynebacterium casei LMG S-19264T (=DSM 44701T), isolated from a smear-ripened cheese.</title>
        <authorList>
            <consortium name="US DOE Joint Genome Institute (JGI-PGF)"/>
            <person name="Walter F."/>
            <person name="Albersmeier A."/>
            <person name="Kalinowski J."/>
            <person name="Ruckert C."/>
        </authorList>
    </citation>
    <scope>NUCLEOTIDE SEQUENCE</scope>
    <source>
        <strain evidence="3">JCM 15759</strain>
    </source>
</reference>
<gene>
    <name evidence="3" type="ORF">GCM10009006_38170</name>
</gene>
<proteinExistence type="predicted"/>
<organism evidence="3 4">
    <name type="scientific">Haloarcula argentinensis</name>
    <dbReference type="NCBI Taxonomy" id="43776"/>
    <lineage>
        <taxon>Archaea</taxon>
        <taxon>Methanobacteriati</taxon>
        <taxon>Methanobacteriota</taxon>
        <taxon>Stenosarchaea group</taxon>
        <taxon>Halobacteria</taxon>
        <taxon>Halobacteriales</taxon>
        <taxon>Haloarculaceae</taxon>
        <taxon>Haloarcula</taxon>
    </lineage>
</organism>
<evidence type="ECO:0000256" key="1">
    <source>
        <dbReference type="SAM" id="MobiDB-lite"/>
    </source>
</evidence>
<feature type="region of interest" description="Disordered" evidence="1">
    <location>
        <begin position="1"/>
        <end position="23"/>
    </location>
</feature>
<dbReference type="Pfam" id="PF20586">
    <property type="entry name" value="DUF6788"/>
    <property type="match status" value="1"/>
</dbReference>